<dbReference type="EMBL" id="JACGCI010000056">
    <property type="protein sequence ID" value="KAF6750553.1"/>
    <property type="molecule type" value="Genomic_DNA"/>
</dbReference>
<accession>A0A8H6HP02</accession>
<evidence type="ECO:0000256" key="2">
    <source>
        <dbReference type="SAM" id="Phobius"/>
    </source>
</evidence>
<feature type="compositionally biased region" description="Basic and acidic residues" evidence="1">
    <location>
        <begin position="115"/>
        <end position="128"/>
    </location>
</feature>
<dbReference type="Proteomes" id="UP000521943">
    <property type="component" value="Unassembled WGS sequence"/>
</dbReference>
<protein>
    <submittedName>
        <fullName evidence="3">Uncharacterized protein</fullName>
    </submittedName>
</protein>
<comment type="caution">
    <text evidence="3">The sequence shown here is derived from an EMBL/GenBank/DDBJ whole genome shotgun (WGS) entry which is preliminary data.</text>
</comment>
<feature type="compositionally biased region" description="Polar residues" evidence="1">
    <location>
        <begin position="171"/>
        <end position="191"/>
    </location>
</feature>
<reference evidence="3 4" key="1">
    <citation type="submission" date="2020-07" db="EMBL/GenBank/DDBJ databases">
        <title>Comparative genomics of pyrophilous fungi reveals a link between fire events and developmental genes.</title>
        <authorList>
            <consortium name="DOE Joint Genome Institute"/>
            <person name="Steindorff A.S."/>
            <person name="Carver A."/>
            <person name="Calhoun S."/>
            <person name="Stillman K."/>
            <person name="Liu H."/>
            <person name="Lipzen A."/>
            <person name="Pangilinan J."/>
            <person name="Labutti K."/>
            <person name="Bruns T.D."/>
            <person name="Grigoriev I.V."/>
        </authorList>
    </citation>
    <scope>NUCLEOTIDE SEQUENCE [LARGE SCALE GENOMIC DNA]</scope>
    <source>
        <strain evidence="3 4">CBS 144469</strain>
    </source>
</reference>
<gene>
    <name evidence="3" type="ORF">DFP72DRAFT_910518</name>
</gene>
<evidence type="ECO:0000313" key="3">
    <source>
        <dbReference type="EMBL" id="KAF6750553.1"/>
    </source>
</evidence>
<evidence type="ECO:0000256" key="1">
    <source>
        <dbReference type="SAM" id="MobiDB-lite"/>
    </source>
</evidence>
<feature type="region of interest" description="Disordered" evidence="1">
    <location>
        <begin position="61"/>
        <end position="214"/>
    </location>
</feature>
<keyword evidence="2" id="KW-0472">Membrane</keyword>
<feature type="transmembrane region" description="Helical" evidence="2">
    <location>
        <begin position="16"/>
        <end position="38"/>
    </location>
</feature>
<keyword evidence="4" id="KW-1185">Reference proteome</keyword>
<keyword evidence="2" id="KW-0812">Transmembrane</keyword>
<proteinExistence type="predicted"/>
<feature type="compositionally biased region" description="Polar residues" evidence="1">
    <location>
        <begin position="142"/>
        <end position="151"/>
    </location>
</feature>
<keyword evidence="2" id="KW-1133">Transmembrane helix</keyword>
<dbReference type="OrthoDB" id="10299974at2759"/>
<sequence>MSDSGPSTPSAGSLPAFAIVISVLVGILALVLVVYLLLRRHGKGSYNFLAKKAPAYPKAGGRIIFPPDESNPRPPSHVPLRPMSLSHTSYPPFTGAPAPPGNFHEESQALLGPRQGDKREYRQAKPEYYRPPTGDMRYPPQGKSNAPSTPLRSPAPNYPTSYRPPLAPTRPQHQNTRLPSTQATQPSQSYQHMYPSPVRQQGSYQSSKGGRFPA</sequence>
<dbReference type="AlphaFoldDB" id="A0A8H6HP02"/>
<organism evidence="3 4">
    <name type="scientific">Ephemerocybe angulata</name>
    <dbReference type="NCBI Taxonomy" id="980116"/>
    <lineage>
        <taxon>Eukaryota</taxon>
        <taxon>Fungi</taxon>
        <taxon>Dikarya</taxon>
        <taxon>Basidiomycota</taxon>
        <taxon>Agaricomycotina</taxon>
        <taxon>Agaricomycetes</taxon>
        <taxon>Agaricomycetidae</taxon>
        <taxon>Agaricales</taxon>
        <taxon>Agaricineae</taxon>
        <taxon>Psathyrellaceae</taxon>
        <taxon>Ephemerocybe</taxon>
    </lineage>
</organism>
<name>A0A8H6HP02_9AGAR</name>
<feature type="compositionally biased region" description="Polar residues" evidence="1">
    <location>
        <begin position="198"/>
        <end position="208"/>
    </location>
</feature>
<evidence type="ECO:0000313" key="4">
    <source>
        <dbReference type="Proteomes" id="UP000521943"/>
    </source>
</evidence>